<dbReference type="InterPro" id="IPR036396">
    <property type="entry name" value="Cyt_P450_sf"/>
</dbReference>
<dbReference type="SUPFAM" id="SSF48264">
    <property type="entry name" value="Cytochrome P450"/>
    <property type="match status" value="1"/>
</dbReference>
<dbReference type="Gene3D" id="1.10.630.10">
    <property type="entry name" value="Cytochrome P450"/>
    <property type="match status" value="1"/>
</dbReference>
<proteinExistence type="inferred from homology"/>
<dbReference type="GO" id="GO:0004497">
    <property type="term" value="F:monooxygenase activity"/>
    <property type="evidence" value="ECO:0007669"/>
    <property type="project" value="UniProtKB-KW"/>
</dbReference>
<evidence type="ECO:0000256" key="2">
    <source>
        <dbReference type="ARBA" id="ARBA00003690"/>
    </source>
</evidence>
<evidence type="ECO:0000256" key="15">
    <source>
        <dbReference type="SAM" id="Phobius"/>
    </source>
</evidence>
<keyword evidence="11 14" id="KW-0408">Iron</keyword>
<keyword evidence="17" id="KW-1185">Reference proteome</keyword>
<dbReference type="GO" id="GO:0005506">
    <property type="term" value="F:iron ion binding"/>
    <property type="evidence" value="ECO:0007669"/>
    <property type="project" value="InterPro"/>
</dbReference>
<feature type="transmembrane region" description="Helical" evidence="15">
    <location>
        <begin position="270"/>
        <end position="293"/>
    </location>
</feature>
<organism evidence="16 17">
    <name type="scientific">Polypedilum vanderplanki</name>
    <name type="common">Sleeping chironomid midge</name>
    <dbReference type="NCBI Taxonomy" id="319348"/>
    <lineage>
        <taxon>Eukaryota</taxon>
        <taxon>Metazoa</taxon>
        <taxon>Ecdysozoa</taxon>
        <taxon>Arthropoda</taxon>
        <taxon>Hexapoda</taxon>
        <taxon>Insecta</taxon>
        <taxon>Pterygota</taxon>
        <taxon>Neoptera</taxon>
        <taxon>Endopterygota</taxon>
        <taxon>Diptera</taxon>
        <taxon>Nematocera</taxon>
        <taxon>Chironomoidea</taxon>
        <taxon>Chironomidae</taxon>
        <taxon>Chironominae</taxon>
        <taxon>Polypedilum</taxon>
        <taxon>Polypedilum</taxon>
    </lineage>
</organism>
<protein>
    <recommendedName>
        <fullName evidence="18">Cytochrome P450</fullName>
    </recommendedName>
</protein>
<dbReference type="GO" id="GO:0016705">
    <property type="term" value="F:oxidoreductase activity, acting on paired donors, with incorporation or reduction of molecular oxygen"/>
    <property type="evidence" value="ECO:0007669"/>
    <property type="project" value="InterPro"/>
</dbReference>
<evidence type="ECO:0000256" key="5">
    <source>
        <dbReference type="ARBA" id="ARBA00010617"/>
    </source>
</evidence>
<dbReference type="InterPro" id="IPR001128">
    <property type="entry name" value="Cyt_P450"/>
</dbReference>
<name>A0A9J6C340_POLVA</name>
<keyword evidence="8" id="KW-0256">Endoplasmic reticulum</keyword>
<evidence type="ECO:0000256" key="1">
    <source>
        <dbReference type="ARBA" id="ARBA00001971"/>
    </source>
</evidence>
<feature type="binding site" description="axial binding residue" evidence="14">
    <location>
        <position position="413"/>
    </location>
    <ligand>
        <name>heme</name>
        <dbReference type="ChEBI" id="CHEBI:30413"/>
    </ligand>
    <ligandPart>
        <name>Fe</name>
        <dbReference type="ChEBI" id="CHEBI:18248"/>
    </ligandPart>
</feature>
<evidence type="ECO:0000256" key="3">
    <source>
        <dbReference type="ARBA" id="ARBA00004174"/>
    </source>
</evidence>
<dbReference type="PRINTS" id="PR00385">
    <property type="entry name" value="P450"/>
</dbReference>
<comment type="subcellular location">
    <subcellularLocation>
        <location evidence="4">Endoplasmic reticulum membrane</location>
        <topology evidence="4">Peripheral membrane protein</topology>
    </subcellularLocation>
    <subcellularLocation>
        <location evidence="3">Microsome membrane</location>
        <topology evidence="3">Peripheral membrane protein</topology>
    </subcellularLocation>
</comment>
<dbReference type="PANTHER" id="PTHR24291">
    <property type="entry name" value="CYTOCHROME P450 FAMILY 4"/>
    <property type="match status" value="1"/>
</dbReference>
<evidence type="ECO:0000256" key="10">
    <source>
        <dbReference type="ARBA" id="ARBA00023002"/>
    </source>
</evidence>
<comment type="function">
    <text evidence="2">May be involved in the metabolism of insect hormones and in the breakdown of synthetic insecticides.</text>
</comment>
<evidence type="ECO:0000256" key="11">
    <source>
        <dbReference type="ARBA" id="ARBA00023004"/>
    </source>
</evidence>
<keyword evidence="15" id="KW-1133">Transmembrane helix</keyword>
<dbReference type="InterPro" id="IPR050196">
    <property type="entry name" value="Cytochrome_P450_Monoox"/>
</dbReference>
<keyword evidence="7 14" id="KW-0479">Metal-binding</keyword>
<evidence type="ECO:0000256" key="14">
    <source>
        <dbReference type="PIRSR" id="PIRSR602401-1"/>
    </source>
</evidence>
<dbReference type="PANTHER" id="PTHR24291:SF189">
    <property type="entry name" value="CYTOCHROME P450 4C3-RELATED"/>
    <property type="match status" value="1"/>
</dbReference>
<keyword evidence="6 14" id="KW-0349">Heme</keyword>
<gene>
    <name evidence="16" type="ORF">PVAND_006084</name>
</gene>
<dbReference type="Proteomes" id="UP001107558">
    <property type="component" value="Chromosome 2"/>
</dbReference>
<keyword evidence="12" id="KW-0503">Monooxygenase</keyword>
<dbReference type="InterPro" id="IPR002401">
    <property type="entry name" value="Cyt_P450_E_grp-I"/>
</dbReference>
<dbReference type="GO" id="GO:0020037">
    <property type="term" value="F:heme binding"/>
    <property type="evidence" value="ECO:0007669"/>
    <property type="project" value="InterPro"/>
</dbReference>
<keyword evidence="10" id="KW-0560">Oxidoreductase</keyword>
<dbReference type="EMBL" id="JADBJN010000002">
    <property type="protein sequence ID" value="KAG5676235.1"/>
    <property type="molecule type" value="Genomic_DNA"/>
</dbReference>
<evidence type="ECO:0000256" key="12">
    <source>
        <dbReference type="ARBA" id="ARBA00023033"/>
    </source>
</evidence>
<comment type="similarity">
    <text evidence="5">Belongs to the cytochrome P450 family.</text>
</comment>
<sequence>MFYINFRWKRRKLYALAKKIPGTDGLPLIGHAFTFMGIDVRNNINDSGKLLQNNLPVSKIWAGSLLFIVVNSPDHSQAMLQSTACLKIPFIISRPFLHRYGLIIANGAVWQHHRKILSHSFKINILQQLMPIFNQKCMKFVEKLQPKIGAPEFDIGHYVAALTLETTMTGNFHYDHCFYGSKIISDIDHGKTLMMKRMIEPWWNFEWLFQRSKLYKDMKASITLLDAKIDEIIEAYKTNMNNNEHRGTFVIDQLMDPANNLTYEEIRDEIFIFIIAGYETSSVTLSAILLMIAMHKDVQRKMFEEVDENYDGGHIEMEDLHKFKYIEMVIKEALRLFPTVPFVPRKVTQEFQMREYTIPKDTILIDFLYFMHRNKTYWGEDADKFRPERFEPEEIKKIHPHAYAPFAAGKRVCIGNKYAMYFLKIALVHIFKHYEFSTTYKYEEITATMSPSLEIAQKYHVSVERRKS</sequence>
<evidence type="ECO:0000313" key="16">
    <source>
        <dbReference type="EMBL" id="KAG5676235.1"/>
    </source>
</evidence>
<evidence type="ECO:0008006" key="18">
    <source>
        <dbReference type="Google" id="ProtNLM"/>
    </source>
</evidence>
<dbReference type="GO" id="GO:0005789">
    <property type="term" value="C:endoplasmic reticulum membrane"/>
    <property type="evidence" value="ECO:0007669"/>
    <property type="project" value="UniProtKB-SubCell"/>
</dbReference>
<evidence type="ECO:0000256" key="4">
    <source>
        <dbReference type="ARBA" id="ARBA00004406"/>
    </source>
</evidence>
<comment type="caution">
    <text evidence="16">The sequence shown here is derived from an EMBL/GenBank/DDBJ whole genome shotgun (WGS) entry which is preliminary data.</text>
</comment>
<dbReference type="PRINTS" id="PR00463">
    <property type="entry name" value="EP450I"/>
</dbReference>
<keyword evidence="9" id="KW-0492">Microsome</keyword>
<keyword evidence="13 15" id="KW-0472">Membrane</keyword>
<accession>A0A9J6C340</accession>
<evidence type="ECO:0000256" key="8">
    <source>
        <dbReference type="ARBA" id="ARBA00022824"/>
    </source>
</evidence>
<evidence type="ECO:0000256" key="13">
    <source>
        <dbReference type="ARBA" id="ARBA00023136"/>
    </source>
</evidence>
<keyword evidence="15" id="KW-0812">Transmembrane</keyword>
<comment type="cofactor">
    <cofactor evidence="1 14">
        <name>heme</name>
        <dbReference type="ChEBI" id="CHEBI:30413"/>
    </cofactor>
</comment>
<dbReference type="AlphaFoldDB" id="A0A9J6C340"/>
<reference evidence="16" key="1">
    <citation type="submission" date="2021-03" db="EMBL/GenBank/DDBJ databases">
        <title>Chromosome level genome of the anhydrobiotic midge Polypedilum vanderplanki.</title>
        <authorList>
            <person name="Yoshida Y."/>
            <person name="Kikawada T."/>
            <person name="Gusev O."/>
        </authorList>
    </citation>
    <scope>NUCLEOTIDE SEQUENCE</scope>
    <source>
        <strain evidence="16">NIAS01</strain>
        <tissue evidence="16">Whole body or cell culture</tissue>
    </source>
</reference>
<evidence type="ECO:0000256" key="7">
    <source>
        <dbReference type="ARBA" id="ARBA00022723"/>
    </source>
</evidence>
<evidence type="ECO:0000313" key="17">
    <source>
        <dbReference type="Proteomes" id="UP001107558"/>
    </source>
</evidence>
<evidence type="ECO:0000256" key="6">
    <source>
        <dbReference type="ARBA" id="ARBA00022617"/>
    </source>
</evidence>
<dbReference type="Pfam" id="PF00067">
    <property type="entry name" value="p450"/>
    <property type="match status" value="1"/>
</dbReference>
<dbReference type="OrthoDB" id="1470350at2759"/>
<evidence type="ECO:0000256" key="9">
    <source>
        <dbReference type="ARBA" id="ARBA00022848"/>
    </source>
</evidence>